<feature type="transmembrane region" description="Helical" evidence="9">
    <location>
        <begin position="129"/>
        <end position="150"/>
    </location>
</feature>
<evidence type="ECO:0000256" key="8">
    <source>
        <dbReference type="ARBA" id="ARBA00023136"/>
    </source>
</evidence>
<comment type="subcellular location">
    <subcellularLocation>
        <location evidence="1">Cell membrane</location>
        <topology evidence="1">Multi-pass membrane protein</topology>
    </subcellularLocation>
</comment>
<dbReference type="GO" id="GO:0008324">
    <property type="term" value="F:monoatomic cation transmembrane transporter activity"/>
    <property type="evidence" value="ECO:0007669"/>
    <property type="project" value="InterPro"/>
</dbReference>
<feature type="transmembrane region" description="Helical" evidence="9">
    <location>
        <begin position="101"/>
        <end position="123"/>
    </location>
</feature>
<dbReference type="Proteomes" id="UP000288096">
    <property type="component" value="Unassembled WGS sequence"/>
</dbReference>
<comment type="similarity">
    <text evidence="2">Belongs to the TrkH potassium transport family.</text>
</comment>
<reference evidence="11" key="2">
    <citation type="submission" date="2019-01" db="EMBL/GenBank/DDBJ databases">
        <title>Genome sequence of Desulfonema ishimotonii strain Tokyo 01.</title>
        <authorList>
            <person name="Fukui M."/>
        </authorList>
    </citation>
    <scope>NUCLEOTIDE SEQUENCE [LARGE SCALE GENOMIC DNA]</scope>
    <source>
        <strain evidence="11">Tokyo 01</strain>
    </source>
</reference>
<gene>
    <name evidence="10" type="ORF">DENIS_3137</name>
</gene>
<keyword evidence="6 9" id="KW-1133">Transmembrane helix</keyword>
<evidence type="ECO:0000256" key="7">
    <source>
        <dbReference type="ARBA" id="ARBA00023065"/>
    </source>
</evidence>
<reference evidence="11" key="1">
    <citation type="submission" date="2017-11" db="EMBL/GenBank/DDBJ databases">
        <authorList>
            <person name="Watanabe M."/>
            <person name="Kojima H."/>
        </authorList>
    </citation>
    <scope>NUCLEOTIDE SEQUENCE [LARGE SCALE GENOMIC DNA]</scope>
    <source>
        <strain evidence="11">Tokyo 01</strain>
    </source>
</reference>
<keyword evidence="8 9" id="KW-0472">Membrane</keyword>
<dbReference type="GO" id="GO:0030001">
    <property type="term" value="P:metal ion transport"/>
    <property type="evidence" value="ECO:0007669"/>
    <property type="project" value="UniProtKB-ARBA"/>
</dbReference>
<keyword evidence="5 9" id="KW-0812">Transmembrane</keyword>
<dbReference type="EMBL" id="BEXT01000001">
    <property type="protein sequence ID" value="GBC62169.1"/>
    <property type="molecule type" value="Genomic_DNA"/>
</dbReference>
<keyword evidence="7" id="KW-0406">Ion transport</keyword>
<dbReference type="InterPro" id="IPR003445">
    <property type="entry name" value="Cat_transpt"/>
</dbReference>
<evidence type="ECO:0000256" key="2">
    <source>
        <dbReference type="ARBA" id="ARBA00009137"/>
    </source>
</evidence>
<evidence type="ECO:0000256" key="3">
    <source>
        <dbReference type="ARBA" id="ARBA00022448"/>
    </source>
</evidence>
<evidence type="ECO:0000256" key="1">
    <source>
        <dbReference type="ARBA" id="ARBA00004651"/>
    </source>
</evidence>
<dbReference type="PANTHER" id="PTHR32024">
    <property type="entry name" value="TRK SYSTEM POTASSIUM UPTAKE PROTEIN TRKG-RELATED"/>
    <property type="match status" value="1"/>
</dbReference>
<keyword evidence="4" id="KW-1003">Cell membrane</keyword>
<evidence type="ECO:0000256" key="4">
    <source>
        <dbReference type="ARBA" id="ARBA00022475"/>
    </source>
</evidence>
<evidence type="ECO:0000256" key="6">
    <source>
        <dbReference type="ARBA" id="ARBA00022989"/>
    </source>
</evidence>
<keyword evidence="11" id="KW-1185">Reference proteome</keyword>
<evidence type="ECO:0000313" key="11">
    <source>
        <dbReference type="Proteomes" id="UP000288096"/>
    </source>
</evidence>
<evidence type="ECO:0000256" key="9">
    <source>
        <dbReference type="SAM" id="Phobius"/>
    </source>
</evidence>
<organism evidence="10 11">
    <name type="scientific">Desulfonema ishimotonii</name>
    <dbReference type="NCBI Taxonomy" id="45657"/>
    <lineage>
        <taxon>Bacteria</taxon>
        <taxon>Pseudomonadati</taxon>
        <taxon>Thermodesulfobacteriota</taxon>
        <taxon>Desulfobacteria</taxon>
        <taxon>Desulfobacterales</taxon>
        <taxon>Desulfococcaceae</taxon>
        <taxon>Desulfonema</taxon>
    </lineage>
</organism>
<dbReference type="GO" id="GO:0005886">
    <property type="term" value="C:plasma membrane"/>
    <property type="evidence" value="ECO:0007669"/>
    <property type="project" value="UniProtKB-SubCell"/>
</dbReference>
<name>A0A401FYX4_9BACT</name>
<evidence type="ECO:0000256" key="5">
    <source>
        <dbReference type="ARBA" id="ARBA00022692"/>
    </source>
</evidence>
<feature type="transmembrane region" description="Helical" evidence="9">
    <location>
        <begin position="39"/>
        <end position="58"/>
    </location>
</feature>
<accession>A0A401FYX4</accession>
<comment type="caution">
    <text evidence="10">The sequence shown here is derived from an EMBL/GenBank/DDBJ whole genome shotgun (WGS) entry which is preliminary data.</text>
</comment>
<feature type="transmembrane region" description="Helical" evidence="9">
    <location>
        <begin position="162"/>
        <end position="183"/>
    </location>
</feature>
<keyword evidence="3" id="KW-0813">Transport</keyword>
<dbReference type="AlphaFoldDB" id="A0A401FYX4"/>
<sequence>MYETVGDAFRYSVFQVASILTTTGFATADYEQWPAMSQVILLFCMFIGGSAGSTGGGMKCLRVMVCFKYCYKELFSLIHPHSVSHVKIAGKAVPEDVVRSVLGFLALYMGLFAVSVVVLAGIGVDFVTAFGAIAATIGNIGPGFGMVGPVENYALIPDPGKWLLIWCMLLGRLEIYTVIILLVPEFWRK</sequence>
<dbReference type="RefSeq" id="WP_369692169.1">
    <property type="nucleotide sequence ID" value="NZ_BEXT01000001.1"/>
</dbReference>
<dbReference type="PANTHER" id="PTHR32024:SF2">
    <property type="entry name" value="TRK SYSTEM POTASSIUM UPTAKE PROTEIN TRKG-RELATED"/>
    <property type="match status" value="1"/>
</dbReference>
<protein>
    <submittedName>
        <fullName evidence="10">Potassium transporter</fullName>
    </submittedName>
</protein>
<proteinExistence type="inferred from homology"/>
<evidence type="ECO:0000313" key="10">
    <source>
        <dbReference type="EMBL" id="GBC62169.1"/>
    </source>
</evidence>
<dbReference type="Pfam" id="PF02386">
    <property type="entry name" value="TrkH"/>
    <property type="match status" value="1"/>
</dbReference>